<dbReference type="Proteomes" id="UP000276133">
    <property type="component" value="Unassembled WGS sequence"/>
</dbReference>
<dbReference type="AlphaFoldDB" id="A0A3M7P875"/>
<keyword evidence="2" id="KW-1185">Reference proteome</keyword>
<accession>A0A3M7P875</accession>
<reference evidence="1 2" key="1">
    <citation type="journal article" date="2018" name="Sci. Rep.">
        <title>Genomic signatures of local adaptation to the degree of environmental predictability in rotifers.</title>
        <authorList>
            <person name="Franch-Gras L."/>
            <person name="Hahn C."/>
            <person name="Garcia-Roger E.M."/>
            <person name="Carmona M.J."/>
            <person name="Serra M."/>
            <person name="Gomez A."/>
        </authorList>
    </citation>
    <scope>NUCLEOTIDE SEQUENCE [LARGE SCALE GENOMIC DNA]</scope>
    <source>
        <strain evidence="1">HYR1</strain>
    </source>
</reference>
<organism evidence="1 2">
    <name type="scientific">Brachionus plicatilis</name>
    <name type="common">Marine rotifer</name>
    <name type="synonym">Brachionus muelleri</name>
    <dbReference type="NCBI Taxonomy" id="10195"/>
    <lineage>
        <taxon>Eukaryota</taxon>
        <taxon>Metazoa</taxon>
        <taxon>Spiralia</taxon>
        <taxon>Gnathifera</taxon>
        <taxon>Rotifera</taxon>
        <taxon>Eurotatoria</taxon>
        <taxon>Monogononta</taxon>
        <taxon>Pseudotrocha</taxon>
        <taxon>Ploima</taxon>
        <taxon>Brachionidae</taxon>
        <taxon>Brachionus</taxon>
    </lineage>
</organism>
<name>A0A3M7P875_BRAPC</name>
<evidence type="ECO:0000313" key="1">
    <source>
        <dbReference type="EMBL" id="RMZ95286.1"/>
    </source>
</evidence>
<sequence>MKQDSHILQALIFGKAGVKRNLFVEVTRNFSSEKMTDDSKLSIGTGFESDVGSDSKEASLTKGLYEPHTLTNISPQSFDKFNTDTDTIKQAIENSFTKK</sequence>
<evidence type="ECO:0000313" key="2">
    <source>
        <dbReference type="Proteomes" id="UP000276133"/>
    </source>
</evidence>
<protein>
    <submittedName>
        <fullName evidence="1">Uncharacterized protein</fullName>
    </submittedName>
</protein>
<proteinExistence type="predicted"/>
<gene>
    <name evidence="1" type="ORF">BpHYR1_050662</name>
</gene>
<dbReference type="EMBL" id="REGN01012473">
    <property type="protein sequence ID" value="RMZ95286.1"/>
    <property type="molecule type" value="Genomic_DNA"/>
</dbReference>
<comment type="caution">
    <text evidence="1">The sequence shown here is derived from an EMBL/GenBank/DDBJ whole genome shotgun (WGS) entry which is preliminary data.</text>
</comment>